<dbReference type="EMBL" id="JAWDGP010003379">
    <property type="protein sequence ID" value="KAK3774897.1"/>
    <property type="molecule type" value="Genomic_DNA"/>
</dbReference>
<dbReference type="SUPFAM" id="SSF81901">
    <property type="entry name" value="HCP-like"/>
    <property type="match status" value="1"/>
</dbReference>
<keyword evidence="3" id="KW-1185">Reference proteome</keyword>
<organism evidence="2 3">
    <name type="scientific">Elysia crispata</name>
    <name type="common">lettuce slug</name>
    <dbReference type="NCBI Taxonomy" id="231223"/>
    <lineage>
        <taxon>Eukaryota</taxon>
        <taxon>Metazoa</taxon>
        <taxon>Spiralia</taxon>
        <taxon>Lophotrochozoa</taxon>
        <taxon>Mollusca</taxon>
        <taxon>Gastropoda</taxon>
        <taxon>Heterobranchia</taxon>
        <taxon>Euthyneura</taxon>
        <taxon>Panpulmonata</taxon>
        <taxon>Sacoglossa</taxon>
        <taxon>Placobranchoidea</taxon>
        <taxon>Plakobranchidae</taxon>
        <taxon>Elysia</taxon>
    </lineage>
</organism>
<dbReference type="PANTHER" id="PTHR44523:SF1">
    <property type="entry name" value="TETRATRICOPEPTIDE REPEAT PROTEIN 13"/>
    <property type="match status" value="1"/>
</dbReference>
<name>A0AAE0ZUM6_9GAST</name>
<evidence type="ECO:0000313" key="2">
    <source>
        <dbReference type="EMBL" id="KAK3774897.1"/>
    </source>
</evidence>
<dbReference type="PROSITE" id="PS50005">
    <property type="entry name" value="TPR"/>
    <property type="match status" value="2"/>
</dbReference>
<dbReference type="Gene3D" id="1.25.40.10">
    <property type="entry name" value="Tetratricopeptide repeat domain"/>
    <property type="match status" value="3"/>
</dbReference>
<feature type="repeat" description="TPR" evidence="1">
    <location>
        <begin position="308"/>
        <end position="341"/>
    </location>
</feature>
<feature type="repeat" description="TPR" evidence="1">
    <location>
        <begin position="376"/>
        <end position="409"/>
    </location>
</feature>
<keyword evidence="1" id="KW-0802">TPR repeat</keyword>
<comment type="caution">
    <text evidence="2">The sequence shown here is derived from an EMBL/GenBank/DDBJ whole genome shotgun (WGS) entry which is preliminary data.</text>
</comment>
<evidence type="ECO:0000313" key="3">
    <source>
        <dbReference type="Proteomes" id="UP001283361"/>
    </source>
</evidence>
<dbReference type="SMART" id="SM00028">
    <property type="entry name" value="TPR"/>
    <property type="match status" value="6"/>
</dbReference>
<gene>
    <name evidence="2" type="ORF">RRG08_007255</name>
</gene>
<dbReference type="Pfam" id="PF14559">
    <property type="entry name" value="TPR_19"/>
    <property type="match status" value="1"/>
</dbReference>
<dbReference type="InterPro" id="IPR019734">
    <property type="entry name" value="TPR_rpt"/>
</dbReference>
<dbReference type="InterPro" id="IPR011990">
    <property type="entry name" value="TPR-like_helical_dom_sf"/>
</dbReference>
<accession>A0AAE0ZUM6</accession>
<proteinExistence type="predicted"/>
<reference evidence="2" key="1">
    <citation type="journal article" date="2023" name="G3 (Bethesda)">
        <title>A reference genome for the long-term kleptoplast-retaining sea slug Elysia crispata morphotype clarki.</title>
        <authorList>
            <person name="Eastman K.E."/>
            <person name="Pendleton A.L."/>
            <person name="Shaikh M.A."/>
            <person name="Suttiyut T."/>
            <person name="Ogas R."/>
            <person name="Tomko P."/>
            <person name="Gavelis G."/>
            <person name="Widhalm J.R."/>
            <person name="Wisecaver J.H."/>
        </authorList>
    </citation>
    <scope>NUCLEOTIDE SEQUENCE</scope>
    <source>
        <strain evidence="2">ECLA1</strain>
    </source>
</reference>
<evidence type="ECO:0008006" key="4">
    <source>
        <dbReference type="Google" id="ProtNLM"/>
    </source>
</evidence>
<protein>
    <recommendedName>
        <fullName evidence="4">Tetratricopeptide repeat protein 13</fullName>
    </recommendedName>
</protein>
<dbReference type="Proteomes" id="UP001283361">
    <property type="component" value="Unassembled WGS sequence"/>
</dbReference>
<sequence>MLDSAKNTVAQMNNKMWEWIGNKKEKLCDRFRNQPHNYAEYLLVQATIDNEDGRQNFIELNLKRLDHDDKSSCPGCNLSEDSKVGGYHSQWIATPPSFHILFTPGEFIAECDSDSHESLPAGLCSKAKPACSNDVCDLDEIEDLAETIRETNVLSQSVGNQKLDKQISVAIVHLNLGNLERAIEGFTSVIEADSKTVVAYFGRGAAYARKGLRISSVAHKALSDFTKAIELDKYSSRPDIFIHRAQIYLMLQRYSEAYNDATTALKLIESPKVYFLRGVSSLMLELFEEAESDFRRNLAGCSDKHIQALSHFHLGLTLYYRGKVRNAVEVFKEVLKENPDSLEASLSLAQGFKELGNLRAATLRFNQTIQAYPNQAMVYKLRGNMLFDSGDLKSALLDFSKCLQLDESNANCLYMSSVSKISLGRFYSGIKDTTKVMVTNSFNMKASPEFIKAHYLREYARYTHTHLDSPILSMQLEADLSPKYLDHWVKLKNFDYTNYKEQPGLQPDTRDVDELISIPPDLKSLLCRAEELGKLSQVSVDGILPNRRINLAMGLAAIHTAQVLELKWKALKSLSKTNSNDKVIHNWRELYHIGVAYRRLASLDEPFIWVDSLSDYKTKEGYRADIPFVRGSVTNTKVTPYYELAFKLAKTMLEHYSGEGAVAYPGLKEDIQSADSCEALLNVARRRQINPHGVLVSTQVPSLRRVKDDYRLDGGVLVLTEDLSHKTVFALNVASTPDRTASYSAEMDHLLTLLQDEMKKIGSNKINDVENVISHILSIAYYFYNLLPMSKGSSAVAYSVMLGLLMSVGRQITGRIPNGRLLDLEAMLAGAPDAFVMVAKRWMTIKKTTVPVSSLPRVWEGLPTVRSVIEVLSINSTAC</sequence>
<dbReference type="PANTHER" id="PTHR44523">
    <property type="entry name" value="TETRATRICOPEPTIDE REPEAT PROTEIN 13"/>
    <property type="match status" value="1"/>
</dbReference>
<evidence type="ECO:0000256" key="1">
    <source>
        <dbReference type="PROSITE-ProRule" id="PRU00339"/>
    </source>
</evidence>
<dbReference type="AlphaFoldDB" id="A0AAE0ZUM6"/>